<dbReference type="SFLD" id="SFLDS00029">
    <property type="entry name" value="Radical_SAM"/>
    <property type="match status" value="1"/>
</dbReference>
<dbReference type="PROSITE" id="PS51918">
    <property type="entry name" value="RADICAL_SAM"/>
    <property type="match status" value="1"/>
</dbReference>
<evidence type="ECO:0000256" key="5">
    <source>
        <dbReference type="ARBA" id="ARBA00022723"/>
    </source>
</evidence>
<dbReference type="Pfam" id="PF04055">
    <property type="entry name" value="Radical_SAM"/>
    <property type="match status" value="1"/>
</dbReference>
<evidence type="ECO:0000256" key="2">
    <source>
        <dbReference type="ARBA" id="ARBA00022603"/>
    </source>
</evidence>
<dbReference type="PANTHER" id="PTHR43409">
    <property type="entry name" value="ANAEROBIC MAGNESIUM-PROTOPORPHYRIN IX MONOMETHYL ESTER CYCLASE-RELATED"/>
    <property type="match status" value="1"/>
</dbReference>
<comment type="caution">
    <text evidence="9">The sequence shown here is derived from an EMBL/GenBank/DDBJ whole genome shotgun (WGS) entry which is preliminary data.</text>
</comment>
<dbReference type="SFLD" id="SFLDG01123">
    <property type="entry name" value="methyltransferase_(Class_B)"/>
    <property type="match status" value="1"/>
</dbReference>
<accession>A0ABV7QFL2</accession>
<keyword evidence="5" id="KW-0479">Metal-binding</keyword>
<proteinExistence type="predicted"/>
<keyword evidence="6" id="KW-0408">Iron</keyword>
<protein>
    <submittedName>
        <fullName evidence="9">B12-binding domain-containing radical SAM protein</fullName>
    </submittedName>
</protein>
<feature type="domain" description="Radical SAM core" evidence="8">
    <location>
        <begin position="281"/>
        <end position="506"/>
    </location>
</feature>
<evidence type="ECO:0000256" key="7">
    <source>
        <dbReference type="ARBA" id="ARBA00023014"/>
    </source>
</evidence>
<dbReference type="InterPro" id="IPR006638">
    <property type="entry name" value="Elp3/MiaA/NifB-like_rSAM"/>
</dbReference>
<dbReference type="InterPro" id="IPR034466">
    <property type="entry name" value="Methyltransferase_Class_B"/>
</dbReference>
<dbReference type="SUPFAM" id="SSF102114">
    <property type="entry name" value="Radical SAM enzymes"/>
    <property type="match status" value="1"/>
</dbReference>
<dbReference type="RefSeq" id="WP_377868611.1">
    <property type="nucleotide sequence ID" value="NZ_JBHMAY010000007.1"/>
</dbReference>
<keyword evidence="7" id="KW-0411">Iron-sulfur</keyword>
<comment type="cofactor">
    <cofactor evidence="1">
        <name>[4Fe-4S] cluster</name>
        <dbReference type="ChEBI" id="CHEBI:49883"/>
    </cofactor>
</comment>
<dbReference type="InterPro" id="IPR007197">
    <property type="entry name" value="rSAM"/>
</dbReference>
<evidence type="ECO:0000256" key="3">
    <source>
        <dbReference type="ARBA" id="ARBA00022679"/>
    </source>
</evidence>
<dbReference type="InterPro" id="IPR058240">
    <property type="entry name" value="rSAM_sf"/>
</dbReference>
<organism evidence="9 10">
    <name type="scientific">Amycolatopsis halotolerans</name>
    <dbReference type="NCBI Taxonomy" id="330083"/>
    <lineage>
        <taxon>Bacteria</taxon>
        <taxon>Bacillati</taxon>
        <taxon>Actinomycetota</taxon>
        <taxon>Actinomycetes</taxon>
        <taxon>Pseudonocardiales</taxon>
        <taxon>Pseudonocardiaceae</taxon>
        <taxon>Amycolatopsis</taxon>
    </lineage>
</organism>
<dbReference type="InterPro" id="IPR051198">
    <property type="entry name" value="BchE-like"/>
</dbReference>
<dbReference type="Proteomes" id="UP001595764">
    <property type="component" value="Unassembled WGS sequence"/>
</dbReference>
<keyword evidence="3" id="KW-0808">Transferase</keyword>
<evidence type="ECO:0000256" key="4">
    <source>
        <dbReference type="ARBA" id="ARBA00022691"/>
    </source>
</evidence>
<dbReference type="EMBL" id="JBHRWI010000015">
    <property type="protein sequence ID" value="MFC3510662.1"/>
    <property type="molecule type" value="Genomic_DNA"/>
</dbReference>
<evidence type="ECO:0000256" key="1">
    <source>
        <dbReference type="ARBA" id="ARBA00001966"/>
    </source>
</evidence>
<sequence>MGLPVTLVFPPAADPSLPHGALPLLGAVLRRGGHDEVELRDLNLEAFDHLLRPEPLAAVSDGGAAEVVANITESRRILRDPVDFYDPAKLLYAKRIFHLAGDLITAGQPESRFGKYSYSQATYDSYEEVAHAVDTEAGPLAGYFRDVAVPSLLARKPRLIGLSVPYFSQLIPAFLLAEEIRRQDPSVHVTAGGPVITWGREVLTADARFGRWLDSFLVGEADETLLHFADSLAGERDPASVRNIVRYAGGAVLEQLDPTYQLNLDWLPAPDFTMLPLKDYFAPKRVICMMPTRGCYFNRCAFCNYAFIKIAPYRMRSPKLIAEDVASVVASTGEDVFSFEADVMLPAHLRSLSEALLERRTDISWHGVARFEKGFTPEVFATMREAGCVRLYMGLESANERVLKAMDKGTTPQRMADILAMCHTAGISVEAGVFSDFPSETAAEAEDTYRFVRDHRHVIGRADAGTFRLLKGAPIADEPEVYGITVKDDPARRWYHLDYEEDTGVSTGLAERIQRLYPEVALIDVPEDILYNARFGPNAFRRFFDGGGEAADPLPAEAKLSLAEGVVLHRVLVANSGAVHFDGSESSHAGFEKSQLAITIALDRHHSRVHPLGDNEEKVLRRLAEGDARAGELHSTVDTLVAKGLVTVQDGAGA</sequence>
<dbReference type="SFLD" id="SFLDG01082">
    <property type="entry name" value="B12-binding_domain_containing"/>
    <property type="match status" value="1"/>
</dbReference>
<evidence type="ECO:0000313" key="9">
    <source>
        <dbReference type="EMBL" id="MFC3510662.1"/>
    </source>
</evidence>
<name>A0ABV7QFL2_9PSEU</name>
<evidence type="ECO:0000313" key="10">
    <source>
        <dbReference type="Proteomes" id="UP001595764"/>
    </source>
</evidence>
<keyword evidence="2" id="KW-0489">Methyltransferase</keyword>
<keyword evidence="4" id="KW-0949">S-adenosyl-L-methionine</keyword>
<dbReference type="InterPro" id="IPR023404">
    <property type="entry name" value="rSAM_horseshoe"/>
</dbReference>
<dbReference type="SMART" id="SM00729">
    <property type="entry name" value="Elp3"/>
    <property type="match status" value="1"/>
</dbReference>
<dbReference type="Gene3D" id="3.80.30.20">
    <property type="entry name" value="tm_1862 like domain"/>
    <property type="match status" value="1"/>
</dbReference>
<gene>
    <name evidence="9" type="ORF">ACFORO_10850</name>
</gene>
<reference evidence="10" key="1">
    <citation type="journal article" date="2019" name="Int. J. Syst. Evol. Microbiol.">
        <title>The Global Catalogue of Microorganisms (GCM) 10K type strain sequencing project: providing services to taxonomists for standard genome sequencing and annotation.</title>
        <authorList>
            <consortium name="The Broad Institute Genomics Platform"/>
            <consortium name="The Broad Institute Genome Sequencing Center for Infectious Disease"/>
            <person name="Wu L."/>
            <person name="Ma J."/>
        </authorList>
    </citation>
    <scope>NUCLEOTIDE SEQUENCE [LARGE SCALE GENOMIC DNA]</scope>
    <source>
        <strain evidence="10">CGMCC 4.7682</strain>
    </source>
</reference>
<dbReference type="PANTHER" id="PTHR43409:SF7">
    <property type="entry name" value="BLL1977 PROTEIN"/>
    <property type="match status" value="1"/>
</dbReference>
<evidence type="ECO:0000256" key="6">
    <source>
        <dbReference type="ARBA" id="ARBA00023004"/>
    </source>
</evidence>
<keyword evidence="10" id="KW-1185">Reference proteome</keyword>
<evidence type="ECO:0000259" key="8">
    <source>
        <dbReference type="PROSITE" id="PS51918"/>
    </source>
</evidence>